<feature type="region of interest" description="Disordered" evidence="4">
    <location>
        <begin position="348"/>
        <end position="370"/>
    </location>
</feature>
<evidence type="ECO:0008006" key="8">
    <source>
        <dbReference type="Google" id="ProtNLM"/>
    </source>
</evidence>
<dbReference type="Pfam" id="PF00328">
    <property type="entry name" value="His_Phos_2"/>
    <property type="match status" value="1"/>
</dbReference>
<dbReference type="InterPro" id="IPR000560">
    <property type="entry name" value="His_Pase_clade-2"/>
</dbReference>
<dbReference type="InterPro" id="IPR016274">
    <property type="entry name" value="Histidine_acid_Pase_euk"/>
</dbReference>
<keyword evidence="3" id="KW-1015">Disulfide bond</keyword>
<dbReference type="GO" id="GO:0009277">
    <property type="term" value="C:fungal-type cell wall"/>
    <property type="evidence" value="ECO:0007669"/>
    <property type="project" value="TreeGrafter"/>
</dbReference>
<reference evidence="7" key="1">
    <citation type="journal article" date="2017" name="Nat. Microbiol.">
        <title>Global analysis of biosynthetic gene clusters reveals vast potential of secondary metabolite production in Penicillium species.</title>
        <authorList>
            <person name="Nielsen J.C."/>
            <person name="Grijseels S."/>
            <person name="Prigent S."/>
            <person name="Ji B."/>
            <person name="Dainat J."/>
            <person name="Nielsen K.F."/>
            <person name="Frisvad J.C."/>
            <person name="Workman M."/>
            <person name="Nielsen J."/>
        </authorList>
    </citation>
    <scope>NUCLEOTIDE SEQUENCE [LARGE SCALE GENOMIC DNA]</scope>
    <source>
        <strain evidence="7">IBT 24891</strain>
    </source>
</reference>
<dbReference type="AlphaFoldDB" id="A0A1V6TA16"/>
<dbReference type="InterPro" id="IPR029033">
    <property type="entry name" value="His_PPase_superfam"/>
</dbReference>
<evidence type="ECO:0000256" key="3">
    <source>
        <dbReference type="PIRSR" id="PIRSR000894-2"/>
    </source>
</evidence>
<dbReference type="Proteomes" id="UP000191285">
    <property type="component" value="Unassembled WGS sequence"/>
</dbReference>
<proteinExistence type="predicted"/>
<dbReference type="SUPFAM" id="SSF53254">
    <property type="entry name" value="Phosphoglycerate mutase-like"/>
    <property type="match status" value="1"/>
</dbReference>
<name>A0A1V6TA16_9EURO</name>
<feature type="disulfide bond" evidence="3">
    <location>
        <begin position="464"/>
        <end position="472"/>
    </location>
</feature>
<evidence type="ECO:0000313" key="7">
    <source>
        <dbReference type="Proteomes" id="UP000191285"/>
    </source>
</evidence>
<sequence length="507" mass="56311">MHYHHLLLLISSLIPTIQSTNTNNHAINNNNNENANLWINSNPYTFTPLKHSAGTTPYYTPHNPPLNPVPPQGCKISKASYIIRHSAIYPNDFEYSTYIEPFLEKLSNTSQNWNQSTYLSFLSNWTAPVNDSHLDKLTQIGLVEARNLGKSLAKRYSSLNQPGKIWSSTAERTVKSAEGFINGFMGLKSKSKHANITTTATASGNGNGNRNDSIHLVEVEESDDAGANSLTPYKGCSSFSSSYGNDQSSKFAKIYTKPIIARLEADVSDFNFTTEDITGMIELCGYETVIRGSSPFCSLSLFSADEWLGYEYASDIKYFHNTGYGRPLSGILGIPWVNASFAALEKSTTTPKSKSKSKNETQTQTQSETQQDLYISFTHREVPPMILTALGLYNNSAYTGSNNINATMPEDKINHNRVWRSSEILPFLTNIGIERMSCEKSFGFNDGDYYRVLVNDGPMPLVECRDGPGGSCSRGKFGDFIRERMDGFGGFNEGCGGDFEEELRIYE</sequence>
<dbReference type="PIRSF" id="PIRSF000894">
    <property type="entry name" value="Acid_phosphatase"/>
    <property type="match status" value="1"/>
</dbReference>
<keyword evidence="5" id="KW-0732">Signal</keyword>
<feature type="compositionally biased region" description="Low complexity" evidence="4">
    <location>
        <begin position="360"/>
        <end position="370"/>
    </location>
</feature>
<evidence type="ECO:0000313" key="6">
    <source>
        <dbReference type="EMBL" id="OQE22981.1"/>
    </source>
</evidence>
<dbReference type="EMBL" id="MLKD01000009">
    <property type="protein sequence ID" value="OQE22981.1"/>
    <property type="molecule type" value="Genomic_DNA"/>
</dbReference>
<dbReference type="CDD" id="cd07061">
    <property type="entry name" value="HP_HAP_like"/>
    <property type="match status" value="1"/>
</dbReference>
<keyword evidence="1" id="KW-0378">Hydrolase</keyword>
<comment type="caution">
    <text evidence="6">The sequence shown here is derived from an EMBL/GenBank/DDBJ whole genome shotgun (WGS) entry which is preliminary data.</text>
</comment>
<feature type="signal peptide" evidence="5">
    <location>
        <begin position="1"/>
        <end position="19"/>
    </location>
</feature>
<evidence type="ECO:0000256" key="5">
    <source>
        <dbReference type="SAM" id="SignalP"/>
    </source>
</evidence>
<evidence type="ECO:0000256" key="1">
    <source>
        <dbReference type="ARBA" id="ARBA00022801"/>
    </source>
</evidence>
<gene>
    <name evidence="6" type="ORF">PENSTE_c009G01239</name>
</gene>
<dbReference type="PANTHER" id="PTHR20963">
    <property type="entry name" value="MULTIPLE INOSITOL POLYPHOSPHATE PHOSPHATASE-RELATED"/>
    <property type="match status" value="1"/>
</dbReference>
<keyword evidence="7" id="KW-1185">Reference proteome</keyword>
<evidence type="ECO:0000256" key="2">
    <source>
        <dbReference type="ARBA" id="ARBA00023180"/>
    </source>
</evidence>
<dbReference type="Gene3D" id="3.40.50.1240">
    <property type="entry name" value="Phosphoglycerate mutase-like"/>
    <property type="match status" value="1"/>
</dbReference>
<accession>A0A1V6TA16</accession>
<dbReference type="GO" id="GO:0003993">
    <property type="term" value="F:acid phosphatase activity"/>
    <property type="evidence" value="ECO:0007669"/>
    <property type="project" value="TreeGrafter"/>
</dbReference>
<dbReference type="PANTHER" id="PTHR20963:SF14">
    <property type="entry name" value="ACID PHOSPHATASE, PUTATIVE-RELATED"/>
    <property type="match status" value="1"/>
</dbReference>
<feature type="chain" id="PRO_5010731578" description="3-phytase" evidence="5">
    <location>
        <begin position="20"/>
        <end position="507"/>
    </location>
</feature>
<feature type="disulfide bond" evidence="3">
    <location>
        <begin position="284"/>
        <end position="297"/>
    </location>
</feature>
<evidence type="ECO:0000256" key="4">
    <source>
        <dbReference type="SAM" id="MobiDB-lite"/>
    </source>
</evidence>
<dbReference type="STRING" id="303698.A0A1V6TA16"/>
<dbReference type="OrthoDB" id="6509975at2759"/>
<feature type="disulfide bond" evidence="3">
    <location>
        <begin position="74"/>
        <end position="438"/>
    </location>
</feature>
<protein>
    <recommendedName>
        <fullName evidence="8">3-phytase</fullName>
    </recommendedName>
</protein>
<organism evidence="6 7">
    <name type="scientific">Penicillium steckii</name>
    <dbReference type="NCBI Taxonomy" id="303698"/>
    <lineage>
        <taxon>Eukaryota</taxon>
        <taxon>Fungi</taxon>
        <taxon>Dikarya</taxon>
        <taxon>Ascomycota</taxon>
        <taxon>Pezizomycotina</taxon>
        <taxon>Eurotiomycetes</taxon>
        <taxon>Eurotiomycetidae</taxon>
        <taxon>Eurotiales</taxon>
        <taxon>Aspergillaceae</taxon>
        <taxon>Penicillium</taxon>
    </lineage>
</organism>
<keyword evidence="2" id="KW-0325">Glycoprotein</keyword>